<keyword evidence="3" id="KW-0560">Oxidoreductase</keyword>
<dbReference type="InterPro" id="IPR036922">
    <property type="entry name" value="Rieske_2Fe-2S_sf"/>
</dbReference>
<dbReference type="Proteomes" id="UP000473470">
    <property type="component" value="Unassembled WGS sequence"/>
</dbReference>
<evidence type="ECO:0000256" key="1">
    <source>
        <dbReference type="ARBA" id="ARBA00022714"/>
    </source>
</evidence>
<dbReference type="GO" id="GO:0051213">
    <property type="term" value="F:dioxygenase activity"/>
    <property type="evidence" value="ECO:0007669"/>
    <property type="project" value="UniProtKB-KW"/>
</dbReference>
<dbReference type="SUPFAM" id="SSF55961">
    <property type="entry name" value="Bet v1-like"/>
    <property type="match status" value="1"/>
</dbReference>
<keyword evidence="7" id="KW-0223">Dioxygenase</keyword>
<evidence type="ECO:0000256" key="3">
    <source>
        <dbReference type="ARBA" id="ARBA00023002"/>
    </source>
</evidence>
<evidence type="ECO:0000256" key="2">
    <source>
        <dbReference type="ARBA" id="ARBA00022723"/>
    </source>
</evidence>
<dbReference type="PANTHER" id="PTHR21266">
    <property type="entry name" value="IRON-SULFUR DOMAIN CONTAINING PROTEIN"/>
    <property type="match status" value="1"/>
</dbReference>
<dbReference type="InterPro" id="IPR050584">
    <property type="entry name" value="Cholesterol_7-desaturase"/>
</dbReference>
<evidence type="ECO:0000256" key="5">
    <source>
        <dbReference type="ARBA" id="ARBA00023014"/>
    </source>
</evidence>
<dbReference type="Pfam" id="PF00355">
    <property type="entry name" value="Rieske"/>
    <property type="match status" value="1"/>
</dbReference>
<evidence type="ECO:0000313" key="8">
    <source>
        <dbReference type="Proteomes" id="UP000473470"/>
    </source>
</evidence>
<dbReference type="GO" id="GO:0046872">
    <property type="term" value="F:metal ion binding"/>
    <property type="evidence" value="ECO:0007669"/>
    <property type="project" value="UniProtKB-KW"/>
</dbReference>
<keyword evidence="5" id="KW-0411">Iron-sulfur</keyword>
<keyword evidence="4" id="KW-0408">Iron</keyword>
<dbReference type="AlphaFoldDB" id="A0A6L3N2T5"/>
<dbReference type="InterPro" id="IPR017941">
    <property type="entry name" value="Rieske_2Fe-2S"/>
</dbReference>
<evidence type="ECO:0000259" key="6">
    <source>
        <dbReference type="PROSITE" id="PS51296"/>
    </source>
</evidence>
<name>A0A6L3N2T5_9BURK</name>
<dbReference type="InterPro" id="IPR044043">
    <property type="entry name" value="VanA_C_cat"/>
</dbReference>
<organism evidence="7 8">
    <name type="scientific">Burkholderia stagnalis</name>
    <dbReference type="NCBI Taxonomy" id="1503054"/>
    <lineage>
        <taxon>Bacteria</taxon>
        <taxon>Pseudomonadati</taxon>
        <taxon>Pseudomonadota</taxon>
        <taxon>Betaproteobacteria</taxon>
        <taxon>Burkholderiales</taxon>
        <taxon>Burkholderiaceae</taxon>
        <taxon>Burkholderia</taxon>
        <taxon>Burkholderia cepacia complex</taxon>
    </lineage>
</organism>
<dbReference type="GO" id="GO:0051537">
    <property type="term" value="F:2 iron, 2 sulfur cluster binding"/>
    <property type="evidence" value="ECO:0007669"/>
    <property type="project" value="UniProtKB-KW"/>
</dbReference>
<dbReference type="Gene3D" id="2.102.10.10">
    <property type="entry name" value="Rieske [2Fe-2S] iron-sulphur domain"/>
    <property type="match status" value="1"/>
</dbReference>
<comment type="caution">
    <text evidence="7">The sequence shown here is derived from an EMBL/GenBank/DDBJ whole genome shotgun (WGS) entry which is preliminary data.</text>
</comment>
<proteinExistence type="predicted"/>
<evidence type="ECO:0000313" key="7">
    <source>
        <dbReference type="EMBL" id="KAB0640595.1"/>
    </source>
</evidence>
<dbReference type="PANTHER" id="PTHR21266:SF60">
    <property type="entry name" value="3-KETOSTEROID-9-ALPHA-MONOOXYGENASE, OXYGENASE COMPONENT"/>
    <property type="match status" value="1"/>
</dbReference>
<accession>A0A6L3N2T5</accession>
<sequence length="348" mass="38713">MFLQNQWYIAALSKEIGEKPLGRTICAEQIVFYRTHGGQIAALPDRCPHRQAPLSKGRVIEGNIQCPYHGMEFSAQGTCVHIPSQAVVPQRAHLQSYTVAENYGFVWIWIGKEPAGKLPDIPELSDIESDSHAGTMFYMHAKTDYRLGVDNFLDASHVLFVHPNTVASEAVTAASTEMLVKGDEVRIRRVMPGEACSPLFKAILKSDTMDRVQDSVFRPVGHTWIETTVTLPNVKSDLVIKTRTFGLFTPETEATCHMWTGLYRDFDIGNDKLSEIIAQQIVRTVDEDIAICEEVQRNWSDRTSVVHLVTDKGGLAARAILRKLGGMEANPAAAMNFNQLEQGELQSS</sequence>
<dbReference type="PROSITE" id="PS51296">
    <property type="entry name" value="RIESKE"/>
    <property type="match status" value="1"/>
</dbReference>
<protein>
    <submittedName>
        <fullName evidence="7">Aromatic ring-hydroxylating dioxygenase subunit alpha</fullName>
    </submittedName>
</protein>
<dbReference type="Pfam" id="PF19112">
    <property type="entry name" value="VanA_C"/>
    <property type="match status" value="1"/>
</dbReference>
<dbReference type="RefSeq" id="WP_081059778.1">
    <property type="nucleotide sequence ID" value="NZ_CABVPM010000001.1"/>
</dbReference>
<gene>
    <name evidence="7" type="ORF">F7R25_03630</name>
</gene>
<keyword evidence="2" id="KW-0479">Metal-binding</keyword>
<feature type="domain" description="Rieske" evidence="6">
    <location>
        <begin position="7"/>
        <end position="108"/>
    </location>
</feature>
<reference evidence="7 8" key="1">
    <citation type="submission" date="2019-09" db="EMBL/GenBank/DDBJ databases">
        <title>Draft genome sequences of 48 bacterial type strains from the CCUG.</title>
        <authorList>
            <person name="Tunovic T."/>
            <person name="Pineiro-Iglesias B."/>
            <person name="Unosson C."/>
            <person name="Inganas E."/>
            <person name="Ohlen M."/>
            <person name="Cardew S."/>
            <person name="Jensie-Markopoulos S."/>
            <person name="Salva-Serra F."/>
            <person name="Jaen-Luchoro D."/>
            <person name="Karlsson R."/>
            <person name="Svensson-Stadler L."/>
            <person name="Chun J."/>
            <person name="Moore E."/>
        </authorList>
    </citation>
    <scope>NUCLEOTIDE SEQUENCE [LARGE SCALE GENOMIC DNA]</scope>
    <source>
        <strain evidence="7 8">CCUG 65686</strain>
    </source>
</reference>
<keyword evidence="1" id="KW-0001">2Fe-2S</keyword>
<dbReference type="Gene3D" id="3.90.380.10">
    <property type="entry name" value="Naphthalene 1,2-dioxygenase Alpha Subunit, Chain A, domain 1"/>
    <property type="match status" value="1"/>
</dbReference>
<evidence type="ECO:0000256" key="4">
    <source>
        <dbReference type="ARBA" id="ARBA00023004"/>
    </source>
</evidence>
<dbReference type="EMBL" id="VZOK01000004">
    <property type="protein sequence ID" value="KAB0640595.1"/>
    <property type="molecule type" value="Genomic_DNA"/>
</dbReference>
<dbReference type="SUPFAM" id="SSF50022">
    <property type="entry name" value="ISP domain"/>
    <property type="match status" value="1"/>
</dbReference>